<keyword evidence="2" id="KW-0378">Hydrolase</keyword>
<dbReference type="STRING" id="4097.A0A1S4CJD3"/>
<dbReference type="AlphaFoldDB" id="A0A1S4CJD3"/>
<dbReference type="PaxDb" id="4097-A0A1S4CJD3"/>
<dbReference type="OrthoDB" id="1920326at2759"/>
<dbReference type="InterPro" id="IPR051132">
    <property type="entry name" value="3-5_Exonuclease_domain"/>
</dbReference>
<reference evidence="4" key="1">
    <citation type="submission" date="2025-08" db="UniProtKB">
        <authorList>
            <consortium name="RefSeq"/>
        </authorList>
    </citation>
    <scope>IDENTIFICATION</scope>
</reference>
<dbReference type="FunFam" id="3.30.420.10:FF:000054">
    <property type="entry name" value="Werner Syndrome-like exonuclease"/>
    <property type="match status" value="1"/>
</dbReference>
<evidence type="ECO:0000259" key="3">
    <source>
        <dbReference type="SMART" id="SM00474"/>
    </source>
</evidence>
<dbReference type="InterPro" id="IPR012337">
    <property type="entry name" value="RNaseH-like_sf"/>
</dbReference>
<dbReference type="GO" id="GO:0005737">
    <property type="term" value="C:cytoplasm"/>
    <property type="evidence" value="ECO:0000318"/>
    <property type="project" value="GO_Central"/>
</dbReference>
<dbReference type="PANTHER" id="PTHR13620">
    <property type="entry name" value="3-5 EXONUCLEASE"/>
    <property type="match status" value="1"/>
</dbReference>
<evidence type="ECO:0000313" key="4">
    <source>
        <dbReference type="RefSeq" id="XP_016501335.1"/>
    </source>
</evidence>
<name>A0A1S4CJD3_TOBAC</name>
<dbReference type="SMART" id="SM00474">
    <property type="entry name" value="35EXOc"/>
    <property type="match status" value="1"/>
</dbReference>
<dbReference type="SMR" id="A0A1S4CJD3"/>
<protein>
    <submittedName>
        <fullName evidence="4">Werner Syndrome-like exonuclease</fullName>
    </submittedName>
</protein>
<dbReference type="InterPro" id="IPR002562">
    <property type="entry name" value="3'-5'_exonuclease_dom"/>
</dbReference>
<dbReference type="SUPFAM" id="SSF53098">
    <property type="entry name" value="Ribonuclease H-like"/>
    <property type="match status" value="1"/>
</dbReference>
<accession>A0A1S4CJD3</accession>
<dbReference type="GO" id="GO:0006139">
    <property type="term" value="P:nucleobase-containing compound metabolic process"/>
    <property type="evidence" value="ECO:0007669"/>
    <property type="project" value="InterPro"/>
</dbReference>
<dbReference type="GO" id="GO:0008408">
    <property type="term" value="F:3'-5' exonuclease activity"/>
    <property type="evidence" value="ECO:0000318"/>
    <property type="project" value="GO_Central"/>
</dbReference>
<dbReference type="OMA" id="DAEWRPN"/>
<feature type="domain" description="3'-5' exonuclease" evidence="3">
    <location>
        <begin position="65"/>
        <end position="240"/>
    </location>
</feature>
<proteinExistence type="predicted"/>
<dbReference type="RefSeq" id="XP_016501335.1">
    <property type="nucleotide sequence ID" value="XM_016645849.1"/>
</dbReference>
<dbReference type="Pfam" id="PF01612">
    <property type="entry name" value="DNA_pol_A_exo1"/>
    <property type="match status" value="1"/>
</dbReference>
<organism evidence="4">
    <name type="scientific">Nicotiana tabacum</name>
    <name type="common">Common tobacco</name>
    <dbReference type="NCBI Taxonomy" id="4097"/>
    <lineage>
        <taxon>Eukaryota</taxon>
        <taxon>Viridiplantae</taxon>
        <taxon>Streptophyta</taxon>
        <taxon>Embryophyta</taxon>
        <taxon>Tracheophyta</taxon>
        <taxon>Spermatophyta</taxon>
        <taxon>Magnoliopsida</taxon>
        <taxon>eudicotyledons</taxon>
        <taxon>Gunneridae</taxon>
        <taxon>Pentapetalae</taxon>
        <taxon>asterids</taxon>
        <taxon>lamiids</taxon>
        <taxon>Solanales</taxon>
        <taxon>Solanaceae</taxon>
        <taxon>Nicotianoideae</taxon>
        <taxon>Nicotianeae</taxon>
        <taxon>Nicotiana</taxon>
    </lineage>
</organism>
<sequence>MEQYHGPPERWVNLAEGHLSLEASVLALNATSVKIRDYELTFNSHKLYDVSLDDTEIETVVTRDPGVVCTWINNTEAANESRLHRLIVGLDIEWEPNLYSQNPVATLQLCVGRTCLIYQILHAPNIPRLLCNFLQNDNYRFIGVGIDNDAKKLWDDYGLEVLNRVDLREWAAEELENESLRNVGLKYLVKEIVGIEIEKPKSVTMSAWSERWLSYDQICYACLDAYLSFQVGRFLSSWYN</sequence>
<dbReference type="PANTHER" id="PTHR13620:SF99">
    <property type="entry name" value="WERNER SYNDROME-LIKE EXONUCLEASE"/>
    <property type="match status" value="1"/>
</dbReference>
<dbReference type="CDD" id="cd06141">
    <property type="entry name" value="WRN_exo"/>
    <property type="match status" value="1"/>
</dbReference>
<gene>
    <name evidence="4" type="primary">LOC107819707</name>
</gene>
<dbReference type="InterPro" id="IPR036397">
    <property type="entry name" value="RNaseH_sf"/>
</dbReference>
<dbReference type="Gene3D" id="3.30.420.10">
    <property type="entry name" value="Ribonuclease H-like superfamily/Ribonuclease H"/>
    <property type="match status" value="1"/>
</dbReference>
<evidence type="ECO:0000256" key="2">
    <source>
        <dbReference type="ARBA" id="ARBA00022801"/>
    </source>
</evidence>
<dbReference type="GO" id="GO:0003676">
    <property type="term" value="F:nucleic acid binding"/>
    <property type="evidence" value="ECO:0007669"/>
    <property type="project" value="InterPro"/>
</dbReference>
<keyword evidence="1" id="KW-0540">Nuclease</keyword>
<evidence type="ECO:0000256" key="1">
    <source>
        <dbReference type="ARBA" id="ARBA00022722"/>
    </source>
</evidence>
<dbReference type="KEGG" id="nta:107819707"/>
<dbReference type="GO" id="GO:0005634">
    <property type="term" value="C:nucleus"/>
    <property type="evidence" value="ECO:0000318"/>
    <property type="project" value="GO_Central"/>
</dbReference>